<dbReference type="RefSeq" id="WP_121452199.1">
    <property type="nucleotide sequence ID" value="NZ_RBWE01000001.1"/>
</dbReference>
<evidence type="ECO:0000313" key="2">
    <source>
        <dbReference type="EMBL" id="RKO67803.1"/>
    </source>
</evidence>
<dbReference type="EMBL" id="RBWE01000001">
    <property type="protein sequence ID" value="RKO67803.1"/>
    <property type="molecule type" value="Genomic_DNA"/>
</dbReference>
<accession>A0A494WXT2</accession>
<dbReference type="Gene3D" id="3.30.870.10">
    <property type="entry name" value="Endonuclease Chain A"/>
    <property type="match status" value="1"/>
</dbReference>
<name>A0A494WXT2_9FIRM</name>
<protein>
    <recommendedName>
        <fullName evidence="1">PLD phosphodiesterase domain-containing protein</fullName>
    </recommendedName>
</protein>
<proteinExistence type="predicted"/>
<keyword evidence="3" id="KW-1185">Reference proteome</keyword>
<evidence type="ECO:0000259" key="1">
    <source>
        <dbReference type="PROSITE" id="PS50035"/>
    </source>
</evidence>
<dbReference type="Proteomes" id="UP000271256">
    <property type="component" value="Unassembled WGS sequence"/>
</dbReference>
<dbReference type="AlphaFoldDB" id="A0A494WXT2"/>
<dbReference type="PROSITE" id="PS50035">
    <property type="entry name" value="PLD"/>
    <property type="match status" value="1"/>
</dbReference>
<dbReference type="GO" id="GO:0006793">
    <property type="term" value="P:phosphorus metabolic process"/>
    <property type="evidence" value="ECO:0007669"/>
    <property type="project" value="UniProtKB-ARBA"/>
</dbReference>
<comment type="caution">
    <text evidence="2">The sequence shown here is derived from an EMBL/GenBank/DDBJ whole genome shotgun (WGS) entry which is preliminary data.</text>
</comment>
<sequence>MASSVWNEGLSGLRKETLESLDLLLRILPAQKIKLLADALEKGRLHHHSPSVSVASELDISGQALGAAVRFLRSASDSLVLCTALRTASYFLNVANREKERVDLVWTGPVNISIPARSTREILCEMAERATRSIDLVGYSLTSGCESIIEALARARRRGVQRIRILADRLEQRLPVLNAMWPEDVTPPEYFTRPEDSSDPMTSLHAKLMLVDDRDLLVTSANLTYHGLGANIEVGLRVTGKTGQKVAELLNSLIGRGEVRKITAQGEDHEL</sequence>
<evidence type="ECO:0000313" key="3">
    <source>
        <dbReference type="Proteomes" id="UP000271256"/>
    </source>
</evidence>
<dbReference type="GO" id="GO:0003824">
    <property type="term" value="F:catalytic activity"/>
    <property type="evidence" value="ECO:0007669"/>
    <property type="project" value="InterPro"/>
</dbReference>
<dbReference type="OrthoDB" id="2456030at2"/>
<dbReference type="InterPro" id="IPR001736">
    <property type="entry name" value="PLipase_D/transphosphatidylase"/>
</dbReference>
<dbReference type="SUPFAM" id="SSF56024">
    <property type="entry name" value="Phospholipase D/nuclease"/>
    <property type="match status" value="1"/>
</dbReference>
<dbReference type="InterPro" id="IPR025202">
    <property type="entry name" value="PLD-like_dom"/>
</dbReference>
<organism evidence="2 3">
    <name type="scientific">Desulfofundulus salinus</name>
    <dbReference type="NCBI Taxonomy" id="2419843"/>
    <lineage>
        <taxon>Bacteria</taxon>
        <taxon>Bacillati</taxon>
        <taxon>Bacillota</taxon>
        <taxon>Clostridia</taxon>
        <taxon>Eubacteriales</taxon>
        <taxon>Peptococcaceae</taxon>
        <taxon>Desulfofundulus</taxon>
    </lineage>
</organism>
<gene>
    <name evidence="2" type="ORF">D7024_13190</name>
</gene>
<dbReference type="Pfam" id="PF13091">
    <property type="entry name" value="PLDc_2"/>
    <property type="match status" value="1"/>
</dbReference>
<reference evidence="2 3" key="1">
    <citation type="submission" date="2018-10" db="EMBL/GenBank/DDBJ databases">
        <authorList>
            <person name="Grouzdev D.S."/>
            <person name="Krutkina M.S."/>
            <person name="Tourova T.P."/>
            <person name="Nazina T.N."/>
        </authorList>
    </citation>
    <scope>NUCLEOTIDE SEQUENCE [LARGE SCALE GENOMIC DNA]</scope>
    <source>
        <strain evidence="2 3">435</strain>
    </source>
</reference>
<feature type="domain" description="PLD phosphodiesterase" evidence="1">
    <location>
        <begin position="200"/>
        <end position="227"/>
    </location>
</feature>